<dbReference type="GO" id="GO:0009245">
    <property type="term" value="P:lipid A biosynthetic process"/>
    <property type="evidence" value="ECO:0007669"/>
    <property type="project" value="UniProtKB-UniRule"/>
</dbReference>
<feature type="binding site" evidence="20">
    <location>
        <position position="75"/>
    </location>
    <ligand>
        <name>UDP-N-acetyl-alpha-D-glucosamine</name>
        <dbReference type="ChEBI" id="CHEBI:57705"/>
    </ligand>
</feature>
<dbReference type="Gene3D" id="3.90.550.10">
    <property type="entry name" value="Spore Coat Polysaccharide Biosynthesis Protein SpsA, Chain A"/>
    <property type="match status" value="1"/>
</dbReference>
<dbReference type="NCBIfam" id="NF010939">
    <property type="entry name" value="PRK14359.1"/>
    <property type="match status" value="1"/>
</dbReference>
<dbReference type="GO" id="GO:0003977">
    <property type="term" value="F:UDP-N-acetylglucosamine diphosphorylase activity"/>
    <property type="evidence" value="ECO:0007669"/>
    <property type="project" value="UniProtKB-UniRule"/>
</dbReference>
<dbReference type="GO" id="GO:0009252">
    <property type="term" value="P:peptidoglycan biosynthetic process"/>
    <property type="evidence" value="ECO:0007669"/>
    <property type="project" value="UniProtKB-UniRule"/>
</dbReference>
<feature type="binding site" evidence="20">
    <location>
        <position position="22"/>
    </location>
    <ligand>
        <name>UDP-N-acetyl-alpha-D-glucosamine</name>
        <dbReference type="ChEBI" id="CHEBI:57705"/>
    </ligand>
</feature>
<dbReference type="UniPathway" id="UPA00973"/>
<dbReference type="InterPro" id="IPR038009">
    <property type="entry name" value="GlmU_C_LbH"/>
</dbReference>
<evidence type="ECO:0000256" key="20">
    <source>
        <dbReference type="HAMAP-Rule" id="MF_01631"/>
    </source>
</evidence>
<dbReference type="AlphaFoldDB" id="A0A3D8J1B6"/>
<feature type="binding site" evidence="20">
    <location>
        <position position="358"/>
    </location>
    <ligand>
        <name>acetyl-CoA</name>
        <dbReference type="ChEBI" id="CHEBI:57288"/>
    </ligand>
</feature>
<comment type="caution">
    <text evidence="20">Lacks conserved residue(s) required for the propagation of feature annotation.</text>
</comment>
<accession>A0A3D8J1B6</accession>
<evidence type="ECO:0000256" key="18">
    <source>
        <dbReference type="ARBA" id="ARBA00048493"/>
    </source>
</evidence>
<dbReference type="GO" id="GO:0000902">
    <property type="term" value="P:cell morphogenesis"/>
    <property type="evidence" value="ECO:0007669"/>
    <property type="project" value="UniProtKB-UniRule"/>
</dbReference>
<dbReference type="Pfam" id="PF00132">
    <property type="entry name" value="Hexapep"/>
    <property type="match status" value="1"/>
</dbReference>
<dbReference type="GO" id="GO:0019134">
    <property type="term" value="F:glucosamine-1-phosphate N-acetyltransferase activity"/>
    <property type="evidence" value="ECO:0007669"/>
    <property type="project" value="UniProtKB-UniRule"/>
</dbReference>
<feature type="binding site" evidence="20">
    <location>
        <position position="330"/>
    </location>
    <ligand>
        <name>UDP-N-acetyl-alpha-D-glucosamine</name>
        <dbReference type="ChEBI" id="CHEBI:57705"/>
    </ligand>
</feature>
<dbReference type="HAMAP" id="MF_01631">
    <property type="entry name" value="GlmU"/>
    <property type="match status" value="1"/>
</dbReference>
<dbReference type="GO" id="GO:0006048">
    <property type="term" value="P:UDP-N-acetylglucosamine biosynthetic process"/>
    <property type="evidence" value="ECO:0007669"/>
    <property type="project" value="UniProtKB-UniPathway"/>
</dbReference>
<evidence type="ECO:0000256" key="6">
    <source>
        <dbReference type="ARBA" id="ARBA00022490"/>
    </source>
</evidence>
<evidence type="ECO:0000256" key="9">
    <source>
        <dbReference type="ARBA" id="ARBA00022723"/>
    </source>
</evidence>
<comment type="catalytic activity">
    <reaction evidence="17 20">
        <text>alpha-D-glucosamine 1-phosphate + acetyl-CoA = N-acetyl-alpha-D-glucosamine 1-phosphate + CoA + H(+)</text>
        <dbReference type="Rhea" id="RHEA:13725"/>
        <dbReference type="ChEBI" id="CHEBI:15378"/>
        <dbReference type="ChEBI" id="CHEBI:57287"/>
        <dbReference type="ChEBI" id="CHEBI:57288"/>
        <dbReference type="ChEBI" id="CHEBI:57776"/>
        <dbReference type="ChEBI" id="CHEBI:58516"/>
        <dbReference type="EC" id="2.3.1.157"/>
    </reaction>
</comment>
<feature type="binding site" evidence="20">
    <location>
        <position position="401"/>
    </location>
    <ligand>
        <name>acetyl-CoA</name>
        <dbReference type="ChEBI" id="CHEBI:57288"/>
    </ligand>
</feature>
<dbReference type="InterPro" id="IPR005882">
    <property type="entry name" value="Bifunctional_GlmU"/>
</dbReference>
<keyword evidence="14 20" id="KW-0511">Multifunctional enzyme</keyword>
<dbReference type="GO" id="GO:0071555">
    <property type="term" value="P:cell wall organization"/>
    <property type="evidence" value="ECO:0007669"/>
    <property type="project" value="UniProtKB-KW"/>
</dbReference>
<keyword evidence="7 20" id="KW-0808">Transferase</keyword>
<sequence length="436" mass="48329">MSLSIIILAAGSGTRMKSSTPKVLHKICGEELLFYSIEVAMQLSDDIHIILYHQAQRVREACESRFKDRVHFHIQDFENFAGTGGALMQNGEMIDTAHKRVLILNGDMPLITSHSLQKLISLSSPVVLGVIESKKPFGYGRVVIEQGRVKAIIEEKDACEEVKKICTINSGVYVFDKEVLCKFLPLLDNHNAQNEYYLTDIIKLSASDGIEVESVLVDEEEFGGINDKAQLSQAEEIMLNRLRERAMREGVIMHLPQSIYIEKGVRFEGECEIEQGVQLFGNTLIKDTHIKAHSVVRDSQIISSDIGPMAHIRPNSFIENSHIGNFVEVKNSTLHSIKAGHLSYLGDSEIDEGSNIGAGVITCNYDGKSKHKTKIGKNVFVGSDTQLIAPITIADHTLIGAGSTIRKDSKEGDLLTSRAEQKNLANGYFAFFKDKK</sequence>
<feature type="binding site" evidence="20">
    <location>
        <begin position="8"/>
        <end position="11"/>
    </location>
    <ligand>
        <name>UDP-N-acetyl-alpha-D-glucosamine</name>
        <dbReference type="ChEBI" id="CHEBI:57705"/>
    </ligand>
</feature>
<keyword evidence="10 20" id="KW-0677">Repeat</keyword>
<keyword evidence="6 20" id="KW-0963">Cytoplasm</keyword>
<keyword evidence="23" id="KW-1185">Reference proteome</keyword>
<dbReference type="CDD" id="cd03353">
    <property type="entry name" value="LbH_GlmU_C"/>
    <property type="match status" value="1"/>
</dbReference>
<dbReference type="EC" id="2.7.7.23" evidence="20"/>
<evidence type="ECO:0000256" key="11">
    <source>
        <dbReference type="ARBA" id="ARBA00022842"/>
    </source>
</evidence>
<dbReference type="EMBL" id="NXLV01000008">
    <property type="protein sequence ID" value="RDU70571.1"/>
    <property type="molecule type" value="Genomic_DNA"/>
</dbReference>
<evidence type="ECO:0000256" key="16">
    <source>
        <dbReference type="ARBA" id="ARBA00023316"/>
    </source>
</evidence>
<dbReference type="GO" id="GO:0000287">
    <property type="term" value="F:magnesium ion binding"/>
    <property type="evidence" value="ECO:0007669"/>
    <property type="project" value="UniProtKB-UniRule"/>
</dbReference>
<feature type="region of interest" description="Linker" evidence="20">
    <location>
        <begin position="229"/>
        <end position="249"/>
    </location>
</feature>
<comment type="subcellular location">
    <subcellularLocation>
        <location evidence="1 20">Cytoplasm</location>
    </subcellularLocation>
</comment>
<feature type="binding site" evidence="20">
    <location>
        <position position="418"/>
    </location>
    <ligand>
        <name>acetyl-CoA</name>
        <dbReference type="ChEBI" id="CHEBI:57288"/>
    </ligand>
</feature>
<evidence type="ECO:0000313" key="22">
    <source>
        <dbReference type="EMBL" id="RDU70571.1"/>
    </source>
</evidence>
<feature type="region of interest" description="N-acetyltransferase" evidence="20">
    <location>
        <begin position="250"/>
        <end position="436"/>
    </location>
</feature>
<feature type="binding site" evidence="20">
    <location>
        <begin position="82"/>
        <end position="83"/>
    </location>
    <ligand>
        <name>UDP-N-acetyl-alpha-D-glucosamine</name>
        <dbReference type="ChEBI" id="CHEBI:57705"/>
    </ligand>
</feature>
<comment type="similarity">
    <text evidence="4 20">In the C-terminal section; belongs to the transferase hexapeptide repeat family.</text>
</comment>
<dbReference type="GO" id="GO:0016020">
    <property type="term" value="C:membrane"/>
    <property type="evidence" value="ECO:0007669"/>
    <property type="project" value="GOC"/>
</dbReference>
<feature type="region of interest" description="Pyrophosphorylase" evidence="20">
    <location>
        <begin position="1"/>
        <end position="228"/>
    </location>
</feature>
<feature type="binding site" evidence="20">
    <location>
        <position position="226"/>
    </location>
    <ligand>
        <name>UDP-N-acetyl-alpha-D-glucosamine</name>
        <dbReference type="ChEBI" id="CHEBI:57705"/>
    </ligand>
</feature>
<keyword evidence="9 20" id="KW-0479">Metal-binding</keyword>
<evidence type="ECO:0000256" key="2">
    <source>
        <dbReference type="ARBA" id="ARBA00005166"/>
    </source>
</evidence>
<comment type="pathway">
    <text evidence="2 20">Nucleotide-sugar biosynthesis; UDP-N-acetyl-alpha-D-glucosamine biosynthesis; N-acetyl-alpha-D-glucosamine 1-phosphate from alpha-D-glucosamine 6-phosphate (route II): step 2/2.</text>
</comment>
<feature type="binding site" evidence="20">
    <location>
        <position position="169"/>
    </location>
    <ligand>
        <name>UDP-N-acetyl-alpha-D-glucosamine</name>
        <dbReference type="ChEBI" id="CHEBI:57705"/>
    </ligand>
</feature>
<dbReference type="InterPro" id="IPR001451">
    <property type="entry name" value="Hexapep"/>
</dbReference>
<comment type="function">
    <text evidence="19 20">Catalyzes the last two sequential reactions in the de novo biosynthetic pathway for UDP-N-acetylglucosamine (UDP-GlcNAc). The C-terminal domain catalyzes the transfer of acetyl group from acetyl coenzyme A to glucosamine-1-phosphate (GlcN-1-P) to produce N-acetylglucosamine-1-phosphate (GlcNAc-1-P), which is converted into UDP-GlcNAc by the transfer of uridine 5-monophosphate (from uridine 5-triphosphate), a reaction catalyzed by the N-terminal domain.</text>
</comment>
<dbReference type="InterPro" id="IPR050065">
    <property type="entry name" value="GlmU-like"/>
</dbReference>
<evidence type="ECO:0000256" key="5">
    <source>
        <dbReference type="ARBA" id="ARBA00007947"/>
    </source>
</evidence>
<feature type="binding site" evidence="20">
    <location>
        <position position="313"/>
    </location>
    <ligand>
        <name>UDP-N-acetyl-alpha-D-glucosamine</name>
        <dbReference type="ChEBI" id="CHEBI:57705"/>
    </ligand>
</feature>
<feature type="domain" description="Nucleotidyl transferase" evidence="21">
    <location>
        <begin position="6"/>
        <end position="214"/>
    </location>
</feature>
<dbReference type="SUPFAM" id="SSF53448">
    <property type="entry name" value="Nucleotide-diphospho-sugar transferases"/>
    <property type="match status" value="1"/>
</dbReference>
<evidence type="ECO:0000256" key="10">
    <source>
        <dbReference type="ARBA" id="ARBA00022737"/>
    </source>
</evidence>
<proteinExistence type="inferred from homology"/>
<comment type="catalytic activity">
    <reaction evidence="18 20">
        <text>N-acetyl-alpha-D-glucosamine 1-phosphate + UTP + H(+) = UDP-N-acetyl-alpha-D-glucosamine + diphosphate</text>
        <dbReference type="Rhea" id="RHEA:13509"/>
        <dbReference type="ChEBI" id="CHEBI:15378"/>
        <dbReference type="ChEBI" id="CHEBI:33019"/>
        <dbReference type="ChEBI" id="CHEBI:46398"/>
        <dbReference type="ChEBI" id="CHEBI:57705"/>
        <dbReference type="ChEBI" id="CHEBI:57776"/>
        <dbReference type="EC" id="2.7.7.23"/>
    </reaction>
</comment>
<keyword evidence="8 20" id="KW-0548">Nucleotidyltransferase</keyword>
<comment type="pathway">
    <text evidence="20">Bacterial outer membrane biogenesis; LPS lipid A biosynthesis.</text>
</comment>
<evidence type="ECO:0000256" key="17">
    <source>
        <dbReference type="ARBA" id="ARBA00048247"/>
    </source>
</evidence>
<evidence type="ECO:0000313" key="23">
    <source>
        <dbReference type="Proteomes" id="UP000257045"/>
    </source>
</evidence>
<dbReference type="RefSeq" id="WP_115569666.1">
    <property type="nucleotide sequence ID" value="NZ_NXLV01000008.1"/>
</dbReference>
<keyword evidence="16 20" id="KW-0961">Cell wall biogenesis/degradation</keyword>
<evidence type="ECO:0000256" key="12">
    <source>
        <dbReference type="ARBA" id="ARBA00022960"/>
    </source>
</evidence>
<feature type="binding site" evidence="20">
    <location>
        <position position="107"/>
    </location>
    <ligand>
        <name>Mg(2+)</name>
        <dbReference type="ChEBI" id="CHEBI:18420"/>
    </ligand>
</feature>
<evidence type="ECO:0000256" key="15">
    <source>
        <dbReference type="ARBA" id="ARBA00023315"/>
    </source>
</evidence>
<feature type="binding site" evidence="20">
    <location>
        <position position="344"/>
    </location>
    <ligand>
        <name>UDP-N-acetyl-alpha-D-glucosamine</name>
        <dbReference type="ChEBI" id="CHEBI:57705"/>
    </ligand>
</feature>
<keyword evidence="11 20" id="KW-0460">Magnesium</keyword>
<dbReference type="GO" id="GO:0008360">
    <property type="term" value="P:regulation of cell shape"/>
    <property type="evidence" value="ECO:0007669"/>
    <property type="project" value="UniProtKB-KW"/>
</dbReference>
<keyword evidence="15 20" id="KW-0012">Acyltransferase</keyword>
<dbReference type="InterPro" id="IPR005835">
    <property type="entry name" value="NTP_transferase_dom"/>
</dbReference>
<feature type="binding site" evidence="20">
    <location>
        <position position="140"/>
    </location>
    <ligand>
        <name>UDP-N-acetyl-alpha-D-glucosamine</name>
        <dbReference type="ChEBI" id="CHEBI:57705"/>
    </ligand>
</feature>
<dbReference type="Gene3D" id="2.160.10.10">
    <property type="entry name" value="Hexapeptide repeat proteins"/>
    <property type="match status" value="1"/>
</dbReference>
<dbReference type="Pfam" id="PF00483">
    <property type="entry name" value="NTP_transferase"/>
    <property type="match status" value="1"/>
</dbReference>
<evidence type="ECO:0000256" key="4">
    <source>
        <dbReference type="ARBA" id="ARBA00007707"/>
    </source>
</evidence>
<feature type="binding site" evidence="20">
    <location>
        <position position="355"/>
    </location>
    <ligand>
        <name>UDP-N-acetyl-alpha-D-glucosamine</name>
        <dbReference type="ChEBI" id="CHEBI:57705"/>
    </ligand>
</feature>
<dbReference type="InterPro" id="IPR011004">
    <property type="entry name" value="Trimer_LpxA-like_sf"/>
</dbReference>
<evidence type="ECO:0000256" key="19">
    <source>
        <dbReference type="ARBA" id="ARBA00049628"/>
    </source>
</evidence>
<evidence type="ECO:0000259" key="21">
    <source>
        <dbReference type="Pfam" id="PF00483"/>
    </source>
</evidence>
<keyword evidence="12 20" id="KW-0133">Cell shape</keyword>
<comment type="cofactor">
    <cofactor evidence="20">
        <name>Mg(2+)</name>
        <dbReference type="ChEBI" id="CHEBI:18420"/>
    </cofactor>
    <text evidence="20">Binds 1 Mg(2+) ion per subunit.</text>
</comment>
<comment type="caution">
    <text evidence="22">The sequence shown here is derived from an EMBL/GenBank/DDBJ whole genome shotgun (WGS) entry which is preliminary data.</text>
</comment>
<evidence type="ECO:0000256" key="8">
    <source>
        <dbReference type="ARBA" id="ARBA00022695"/>
    </source>
</evidence>
<dbReference type="InterPro" id="IPR029044">
    <property type="entry name" value="Nucleotide-diphossugar_trans"/>
</dbReference>
<protein>
    <recommendedName>
        <fullName evidence="20">Bifunctional protein GlmU</fullName>
    </recommendedName>
    <domain>
        <recommendedName>
            <fullName evidence="20">UDP-N-acetylglucosamine pyrophosphorylase</fullName>
            <ecNumber evidence="20">2.7.7.23</ecNumber>
        </recommendedName>
        <alternativeName>
            <fullName evidence="20">N-acetylglucosamine-1-phosphate uridyltransferase</fullName>
        </alternativeName>
    </domain>
    <domain>
        <recommendedName>
            <fullName evidence="20">Glucosamine-1-phosphate N-acetyltransferase</fullName>
            <ecNumber evidence="20">2.3.1.157</ecNumber>
        </recommendedName>
    </domain>
</protein>
<dbReference type="EC" id="2.3.1.157" evidence="20"/>
<dbReference type="CDD" id="cd02540">
    <property type="entry name" value="GT2_GlmU_N_bac"/>
    <property type="match status" value="1"/>
</dbReference>
<evidence type="ECO:0000256" key="7">
    <source>
        <dbReference type="ARBA" id="ARBA00022679"/>
    </source>
</evidence>
<comment type="similarity">
    <text evidence="5 20">In the N-terminal section; belongs to the N-acetylglucosamine-1-phosphate uridyltransferase family.</text>
</comment>
<feature type="binding site" evidence="20">
    <location>
        <position position="154"/>
    </location>
    <ligand>
        <name>UDP-N-acetyl-alpha-D-glucosamine</name>
        <dbReference type="ChEBI" id="CHEBI:57705"/>
    </ligand>
</feature>
<dbReference type="SUPFAM" id="SSF51161">
    <property type="entry name" value="Trimeric LpxA-like enzymes"/>
    <property type="match status" value="1"/>
</dbReference>
<reference evidence="22 23" key="1">
    <citation type="submission" date="2018-04" db="EMBL/GenBank/DDBJ databases">
        <title>Novel Campyloabacter and Helicobacter Species and Strains.</title>
        <authorList>
            <person name="Mannion A.J."/>
            <person name="Shen Z."/>
            <person name="Fox J.G."/>
        </authorList>
    </citation>
    <scope>NUCLEOTIDE SEQUENCE [LARGE SCALE GENOMIC DNA]</scope>
    <source>
        <strain evidence="22 23">MIT 04-9366</strain>
    </source>
</reference>
<organism evidence="22 23">
    <name type="scientific">Helicobacter brantae</name>
    <dbReference type="NCBI Taxonomy" id="375927"/>
    <lineage>
        <taxon>Bacteria</taxon>
        <taxon>Pseudomonadati</taxon>
        <taxon>Campylobacterota</taxon>
        <taxon>Epsilonproteobacteria</taxon>
        <taxon>Campylobacterales</taxon>
        <taxon>Helicobacteraceae</taxon>
        <taxon>Helicobacter</taxon>
    </lineage>
</organism>
<dbReference type="PANTHER" id="PTHR43584:SF3">
    <property type="entry name" value="BIFUNCTIONAL PROTEIN GLMU"/>
    <property type="match status" value="1"/>
</dbReference>
<dbReference type="UniPathway" id="UPA00113">
    <property type="reaction ID" value="UER00532"/>
</dbReference>
<keyword evidence="13 20" id="KW-0573">Peptidoglycan synthesis</keyword>
<dbReference type="GO" id="GO:0005737">
    <property type="term" value="C:cytoplasm"/>
    <property type="evidence" value="ECO:0007669"/>
    <property type="project" value="UniProtKB-SubCell"/>
</dbReference>
<evidence type="ECO:0000256" key="14">
    <source>
        <dbReference type="ARBA" id="ARBA00023268"/>
    </source>
</evidence>
<dbReference type="NCBIfam" id="TIGR01173">
    <property type="entry name" value="glmU"/>
    <property type="match status" value="1"/>
</dbReference>
<dbReference type="PANTHER" id="PTHR43584">
    <property type="entry name" value="NUCLEOTIDYL TRANSFERASE"/>
    <property type="match status" value="1"/>
</dbReference>
<feature type="binding site" evidence="20">
    <location>
        <position position="383"/>
    </location>
    <ligand>
        <name>acetyl-CoA</name>
        <dbReference type="ChEBI" id="CHEBI:57288"/>
    </ligand>
</feature>
<evidence type="ECO:0000256" key="1">
    <source>
        <dbReference type="ARBA" id="ARBA00004496"/>
    </source>
</evidence>
<dbReference type="Proteomes" id="UP000257045">
    <property type="component" value="Unassembled WGS sequence"/>
</dbReference>
<comment type="subunit">
    <text evidence="20">Homotrimer.</text>
</comment>
<dbReference type="OrthoDB" id="9775031at2"/>
<name>A0A3D8J1B6_9HELI</name>
<evidence type="ECO:0000256" key="13">
    <source>
        <dbReference type="ARBA" id="ARBA00022984"/>
    </source>
</evidence>
<feature type="binding site" evidence="20">
    <location>
        <position position="226"/>
    </location>
    <ligand>
        <name>Mg(2+)</name>
        <dbReference type="ChEBI" id="CHEBI:18420"/>
    </ligand>
</feature>
<gene>
    <name evidence="20 22" type="primary">glmU</name>
    <name evidence="22" type="ORF">CQA58_05210</name>
</gene>
<evidence type="ECO:0000256" key="3">
    <source>
        <dbReference type="ARBA" id="ARBA00005208"/>
    </source>
</evidence>
<feature type="binding site" evidence="20">
    <location>
        <begin position="364"/>
        <end position="365"/>
    </location>
    <ligand>
        <name>acetyl-CoA</name>
        <dbReference type="ChEBI" id="CHEBI:57288"/>
    </ligand>
</feature>
<feature type="active site" description="Proton acceptor" evidence="20">
    <location>
        <position position="341"/>
    </location>
</feature>
<comment type="pathway">
    <text evidence="3 20">Nucleotide-sugar biosynthesis; UDP-N-acetyl-alpha-D-glucosamine biosynthesis; UDP-N-acetyl-alpha-D-glucosamine from N-acetyl-alpha-D-glucosamine 1-phosphate: step 1/1.</text>
</comment>